<keyword evidence="4" id="KW-1185">Reference proteome</keyword>
<dbReference type="PANTHER" id="PTHR11895:SF7">
    <property type="entry name" value="GLUTAMYL-TRNA(GLN) AMIDOTRANSFERASE SUBUNIT A, MITOCHONDRIAL"/>
    <property type="match status" value="1"/>
</dbReference>
<evidence type="ECO:0000259" key="2">
    <source>
        <dbReference type="Pfam" id="PF01425"/>
    </source>
</evidence>
<gene>
    <name evidence="3" type="ORF">IAI60_05335</name>
</gene>
<dbReference type="NCBIfam" id="NF005687">
    <property type="entry name" value="PRK07487.1"/>
    <property type="match status" value="1"/>
</dbReference>
<dbReference type="InterPro" id="IPR036928">
    <property type="entry name" value="AS_sf"/>
</dbReference>
<dbReference type="Pfam" id="PF01425">
    <property type="entry name" value="Amidase"/>
    <property type="match status" value="1"/>
</dbReference>
<dbReference type="Proteomes" id="UP001518990">
    <property type="component" value="Unassembled WGS sequence"/>
</dbReference>
<dbReference type="EMBL" id="JACTNF010000004">
    <property type="protein sequence ID" value="MBO1074024.1"/>
    <property type="molecule type" value="Genomic_DNA"/>
</dbReference>
<evidence type="ECO:0000256" key="1">
    <source>
        <dbReference type="ARBA" id="ARBA00009199"/>
    </source>
</evidence>
<dbReference type="InterPro" id="IPR000120">
    <property type="entry name" value="Amidase"/>
</dbReference>
<dbReference type="RefSeq" id="WP_207445616.1">
    <property type="nucleotide sequence ID" value="NZ_CP061091.1"/>
</dbReference>
<sequence>MTALWRLTATETVARIAARDISAREATQAALDRLAAVNPAINAVVQEMPEQALAAADAVDAAIARGEAPGPLAGVPVTVKVNVDQKGFATTNGLRIQKDLVATEDNPVVANLKRAGAVIIGRTNTPAFSLRWFTRNSLHGHTRNPRDPALTPGGSSGGAAAAVAAGIGAIGHGTDIGGSIRYPAYACGIHGLRPTLGRVPAWNPSGPERAVGAQLMAVSGPMARSIADLRLGLQAMAAEDLRDPWWVPAPLSGSPYPRRAALCLRPEGMDTKPEVEQALRDAALRLQNAGWSIVETACPPLREPAALQAMLWLAESRRGLNAALEREGDPDARFVFAQMEALCPQPDLNTFQDALQARAAFTRQWQLFLKNYPVLLVPVSAELPFPDLLDVQSPEAFRRVMAAQLVQVGLPLMGLPGLTVATGAVDGVPVGVQLIGGRYREDVLLDAGAVIEAGYAPVGIADPVAG</sequence>
<dbReference type="InterPro" id="IPR023631">
    <property type="entry name" value="Amidase_dom"/>
</dbReference>
<feature type="domain" description="Amidase" evidence="2">
    <location>
        <begin position="25"/>
        <end position="445"/>
    </location>
</feature>
<dbReference type="InterPro" id="IPR020556">
    <property type="entry name" value="Amidase_CS"/>
</dbReference>
<dbReference type="PROSITE" id="PS00571">
    <property type="entry name" value="AMIDASES"/>
    <property type="match status" value="1"/>
</dbReference>
<comment type="caution">
    <text evidence="3">The sequence shown here is derived from an EMBL/GenBank/DDBJ whole genome shotgun (WGS) entry which is preliminary data.</text>
</comment>
<evidence type="ECO:0000313" key="4">
    <source>
        <dbReference type="Proteomes" id="UP001518990"/>
    </source>
</evidence>
<comment type="similarity">
    <text evidence="1">Belongs to the amidase family.</text>
</comment>
<protein>
    <submittedName>
        <fullName evidence="3">Amidase family protein</fullName>
    </submittedName>
</protein>
<accession>A0ABS3K973</accession>
<proteinExistence type="inferred from homology"/>
<evidence type="ECO:0000313" key="3">
    <source>
        <dbReference type="EMBL" id="MBO1074024.1"/>
    </source>
</evidence>
<name>A0ABS3K973_9PROT</name>
<dbReference type="SUPFAM" id="SSF75304">
    <property type="entry name" value="Amidase signature (AS) enzymes"/>
    <property type="match status" value="1"/>
</dbReference>
<reference evidence="3 4" key="1">
    <citation type="submission" date="2020-09" db="EMBL/GenBank/DDBJ databases">
        <title>Roseomonas.</title>
        <authorList>
            <person name="Zhu W."/>
        </authorList>
    </citation>
    <scope>NUCLEOTIDE SEQUENCE [LARGE SCALE GENOMIC DNA]</scope>
    <source>
        <strain evidence="3 4">1311</strain>
    </source>
</reference>
<organism evidence="3 4">
    <name type="scientific">Roseomonas marmotae</name>
    <dbReference type="NCBI Taxonomy" id="2768161"/>
    <lineage>
        <taxon>Bacteria</taxon>
        <taxon>Pseudomonadati</taxon>
        <taxon>Pseudomonadota</taxon>
        <taxon>Alphaproteobacteria</taxon>
        <taxon>Acetobacterales</taxon>
        <taxon>Roseomonadaceae</taxon>
        <taxon>Roseomonas</taxon>
    </lineage>
</organism>
<dbReference type="Gene3D" id="3.90.1300.10">
    <property type="entry name" value="Amidase signature (AS) domain"/>
    <property type="match status" value="1"/>
</dbReference>
<dbReference type="PANTHER" id="PTHR11895">
    <property type="entry name" value="TRANSAMIDASE"/>
    <property type="match status" value="1"/>
</dbReference>